<evidence type="ECO:0000313" key="12">
    <source>
        <dbReference type="EMBL" id="UXX83754.1"/>
    </source>
</evidence>
<keyword evidence="3" id="KW-0574">Periplasm</keyword>
<evidence type="ECO:0000256" key="6">
    <source>
        <dbReference type="ARBA" id="ARBA00023235"/>
    </source>
</evidence>
<proteinExistence type="predicted"/>
<dbReference type="Pfam" id="PF09312">
    <property type="entry name" value="SurA_N"/>
    <property type="match status" value="1"/>
</dbReference>
<evidence type="ECO:0000256" key="3">
    <source>
        <dbReference type="ARBA" id="ARBA00022764"/>
    </source>
</evidence>
<evidence type="ECO:0000256" key="9">
    <source>
        <dbReference type="PROSITE-ProRule" id="PRU00278"/>
    </source>
</evidence>
<evidence type="ECO:0000256" key="2">
    <source>
        <dbReference type="ARBA" id="ARBA00022729"/>
    </source>
</evidence>
<sequence length="399" mass="43219">MIKVNGDAVTRYELEQRTRLLTLLRAPADPARLAHDQLIEDRLKLQAAKAQGIAVSDEAVQEGMERFASQGNLKADQMIKLLEQGGVAEQTFREFVRAGLTWRELTQARFGPRVSVSEEDLERARAAISTGTGVRVLLSEIIIPYTPQTEEAVLSRAKRISEMTSESAFSAQARQYSATPSKDRGGRMPWTPITKLPPILRPLVLGLAPGEVTEPLPLQGAVALFQMRSIEETDVPEPDYAAIEYAAYYIPGGRTEAALSQAAQIDADTDTCDDLYGVAHGQPASVLERGSKAPSEIPDDIAIELSRLDPGEVSTTLTRAGGETLVLLMLCGRTEVLPGAEEQDAPTAANEDGAEGAEGTTAAPDVTQQLSAQIANQRLDSFSEGYLEQLRSEARIIEY</sequence>
<accession>A0ABY6DD14</accession>
<dbReference type="PANTHER" id="PTHR47637:SF1">
    <property type="entry name" value="CHAPERONE SURA"/>
    <property type="match status" value="1"/>
</dbReference>
<protein>
    <recommendedName>
        <fullName evidence="1">Parvulin-like PPIase</fullName>
    </recommendedName>
    <alternativeName>
        <fullName evidence="7">Peptidyl-prolyl cis-trans isomerase plp</fullName>
    </alternativeName>
    <alternativeName>
        <fullName evidence="8">Rotamase plp</fullName>
    </alternativeName>
</protein>
<dbReference type="InterPro" id="IPR000297">
    <property type="entry name" value="PPIase_PpiC"/>
</dbReference>
<evidence type="ECO:0000256" key="8">
    <source>
        <dbReference type="ARBA" id="ARBA00031484"/>
    </source>
</evidence>
<dbReference type="InterPro" id="IPR027304">
    <property type="entry name" value="Trigger_fact/SurA_dom_sf"/>
</dbReference>
<dbReference type="PROSITE" id="PS50198">
    <property type="entry name" value="PPIC_PPIASE_2"/>
    <property type="match status" value="1"/>
</dbReference>
<keyword evidence="5" id="KW-0143">Chaperone</keyword>
<evidence type="ECO:0000256" key="5">
    <source>
        <dbReference type="ARBA" id="ARBA00023186"/>
    </source>
</evidence>
<keyword evidence="2" id="KW-0732">Signal</keyword>
<evidence type="ECO:0000256" key="4">
    <source>
        <dbReference type="ARBA" id="ARBA00023110"/>
    </source>
</evidence>
<organism evidence="12 13">
    <name type="scientific">Roseovarius pelagicus</name>
    <dbReference type="NCBI Taxonomy" id="2980108"/>
    <lineage>
        <taxon>Bacteria</taxon>
        <taxon>Pseudomonadati</taxon>
        <taxon>Pseudomonadota</taxon>
        <taxon>Alphaproteobacteria</taxon>
        <taxon>Rhodobacterales</taxon>
        <taxon>Roseobacteraceae</taxon>
        <taxon>Roseovarius</taxon>
    </lineage>
</organism>
<evidence type="ECO:0000259" key="11">
    <source>
        <dbReference type="PROSITE" id="PS50198"/>
    </source>
</evidence>
<dbReference type="Pfam" id="PF00639">
    <property type="entry name" value="Rotamase"/>
    <property type="match status" value="1"/>
</dbReference>
<feature type="domain" description="PpiC" evidence="11">
    <location>
        <begin position="133"/>
        <end position="229"/>
    </location>
</feature>
<dbReference type="Proteomes" id="UP001064087">
    <property type="component" value="Chromosome"/>
</dbReference>
<dbReference type="Gene3D" id="1.10.4030.10">
    <property type="entry name" value="Porin chaperone SurA, peptide-binding domain"/>
    <property type="match status" value="1"/>
</dbReference>
<dbReference type="SUPFAM" id="SSF109998">
    <property type="entry name" value="Triger factor/SurA peptide-binding domain-like"/>
    <property type="match status" value="1"/>
</dbReference>
<keyword evidence="6 9" id="KW-0413">Isomerase</keyword>
<evidence type="ECO:0000313" key="13">
    <source>
        <dbReference type="Proteomes" id="UP001064087"/>
    </source>
</evidence>
<keyword evidence="4 9" id="KW-0697">Rotamase</keyword>
<feature type="compositionally biased region" description="Polar residues" evidence="10">
    <location>
        <begin position="171"/>
        <end position="180"/>
    </location>
</feature>
<dbReference type="PANTHER" id="PTHR47637">
    <property type="entry name" value="CHAPERONE SURA"/>
    <property type="match status" value="1"/>
</dbReference>
<evidence type="ECO:0000256" key="10">
    <source>
        <dbReference type="SAM" id="MobiDB-lite"/>
    </source>
</evidence>
<dbReference type="RefSeq" id="WP_263048241.1">
    <property type="nucleotide sequence ID" value="NZ_CP106738.1"/>
</dbReference>
<dbReference type="Gene3D" id="3.10.50.40">
    <property type="match status" value="1"/>
</dbReference>
<dbReference type="SUPFAM" id="SSF54534">
    <property type="entry name" value="FKBP-like"/>
    <property type="match status" value="1"/>
</dbReference>
<evidence type="ECO:0000256" key="7">
    <source>
        <dbReference type="ARBA" id="ARBA00030642"/>
    </source>
</evidence>
<feature type="region of interest" description="Disordered" evidence="10">
    <location>
        <begin position="171"/>
        <end position="190"/>
    </location>
</feature>
<reference evidence="12" key="1">
    <citation type="submission" date="2022-10" db="EMBL/GenBank/DDBJ databases">
        <title>Roseovarius pelagicus sp. nov., isolated from Arctic seawater.</title>
        <authorList>
            <person name="Hong Y.W."/>
            <person name="Hwang C.Y."/>
        </authorList>
    </citation>
    <scope>NUCLEOTIDE SEQUENCE</scope>
    <source>
        <strain evidence="12">HL-MP18</strain>
    </source>
</reference>
<dbReference type="InterPro" id="IPR050280">
    <property type="entry name" value="OMP_Chaperone_SurA"/>
</dbReference>
<name>A0ABY6DD14_9RHOB</name>
<dbReference type="InterPro" id="IPR046357">
    <property type="entry name" value="PPIase_dom_sf"/>
</dbReference>
<gene>
    <name evidence="12" type="ORF">N7U68_03550</name>
</gene>
<dbReference type="InterPro" id="IPR015391">
    <property type="entry name" value="SurA_N"/>
</dbReference>
<dbReference type="EMBL" id="CP106738">
    <property type="protein sequence ID" value="UXX83754.1"/>
    <property type="molecule type" value="Genomic_DNA"/>
</dbReference>
<feature type="region of interest" description="Disordered" evidence="10">
    <location>
        <begin position="340"/>
        <end position="365"/>
    </location>
</feature>
<keyword evidence="13" id="KW-1185">Reference proteome</keyword>
<feature type="compositionally biased region" description="Low complexity" evidence="10">
    <location>
        <begin position="347"/>
        <end position="363"/>
    </location>
</feature>
<evidence type="ECO:0000256" key="1">
    <source>
        <dbReference type="ARBA" id="ARBA00018370"/>
    </source>
</evidence>